<dbReference type="CDD" id="cd19082">
    <property type="entry name" value="AKR_AKR10A1_2"/>
    <property type="match status" value="1"/>
</dbReference>
<dbReference type="GO" id="GO:0005829">
    <property type="term" value="C:cytosol"/>
    <property type="evidence" value="ECO:0007669"/>
    <property type="project" value="TreeGrafter"/>
</dbReference>
<evidence type="ECO:0000256" key="1">
    <source>
        <dbReference type="ARBA" id="ARBA00023002"/>
    </source>
</evidence>
<sequence length="318" mass="35502">MKNISIPNTDLTLSAIGLGTVNAGIAWDHADAYRIFDSFLGAGGSLIDTAHVYSDWIPGETARAERVVGEWIKSRGGKHDDFVLMTKGGHPRHETMEVSRMSRDDMEGDLDASLQQLGVDCVDIYFYHRDDQNQTVDELIEVMESFRRAGKIRYYACSNWTTARMQAADQYCRAHGYRGFVANQDLYNMGVAHMLPYPDPTMVVCDGEMLEYHKHTDNLLMPYMGVCSGFFHKLQKKGLDAVAGSCYNTPENLEIAKGLNELCARRGLTITQALLGFFQVQDVPMLPLASASSLAQLTELEKALQTEFTPADYDFLQA</sequence>
<dbReference type="InterPro" id="IPR050523">
    <property type="entry name" value="AKR_Detox_Biosynth"/>
</dbReference>
<proteinExistence type="predicted"/>
<dbReference type="InterPro" id="IPR023210">
    <property type="entry name" value="NADP_OxRdtase_dom"/>
</dbReference>
<evidence type="ECO:0000313" key="4">
    <source>
        <dbReference type="Proteomes" id="UP000824258"/>
    </source>
</evidence>
<dbReference type="PANTHER" id="PTHR43364:SF4">
    <property type="entry name" value="NAD(P)-LINKED OXIDOREDUCTASE SUPERFAMILY PROTEIN"/>
    <property type="match status" value="1"/>
</dbReference>
<comment type="caution">
    <text evidence="3">The sequence shown here is derived from an EMBL/GenBank/DDBJ whole genome shotgun (WGS) entry which is preliminary data.</text>
</comment>
<reference evidence="3" key="1">
    <citation type="submission" date="2020-10" db="EMBL/GenBank/DDBJ databases">
        <authorList>
            <person name="Gilroy R."/>
        </authorList>
    </citation>
    <scope>NUCLEOTIDE SEQUENCE</scope>
    <source>
        <strain evidence="3">ChiHjej9B8-7071</strain>
    </source>
</reference>
<dbReference type="PANTHER" id="PTHR43364">
    <property type="entry name" value="NADH-SPECIFIC METHYLGLYOXAL REDUCTASE-RELATED"/>
    <property type="match status" value="1"/>
</dbReference>
<dbReference type="GO" id="GO:0016491">
    <property type="term" value="F:oxidoreductase activity"/>
    <property type="evidence" value="ECO:0007669"/>
    <property type="project" value="UniProtKB-KW"/>
</dbReference>
<dbReference type="AlphaFoldDB" id="A0A9D1A9C4"/>
<keyword evidence="1" id="KW-0560">Oxidoreductase</keyword>
<dbReference type="SUPFAM" id="SSF51430">
    <property type="entry name" value="NAD(P)-linked oxidoreductase"/>
    <property type="match status" value="1"/>
</dbReference>
<feature type="domain" description="NADP-dependent oxidoreductase" evidence="2">
    <location>
        <begin position="16"/>
        <end position="314"/>
    </location>
</feature>
<dbReference type="Pfam" id="PF00248">
    <property type="entry name" value="Aldo_ket_red"/>
    <property type="match status" value="1"/>
</dbReference>
<dbReference type="Gene3D" id="3.20.20.100">
    <property type="entry name" value="NADP-dependent oxidoreductase domain"/>
    <property type="match status" value="1"/>
</dbReference>
<accession>A0A9D1A9C4</accession>
<reference evidence="3" key="2">
    <citation type="journal article" date="2021" name="PeerJ">
        <title>Extensive microbial diversity within the chicken gut microbiome revealed by metagenomics and culture.</title>
        <authorList>
            <person name="Gilroy R."/>
            <person name="Ravi A."/>
            <person name="Getino M."/>
            <person name="Pursley I."/>
            <person name="Horton D.L."/>
            <person name="Alikhan N.F."/>
            <person name="Baker D."/>
            <person name="Gharbi K."/>
            <person name="Hall N."/>
            <person name="Watson M."/>
            <person name="Adriaenssens E.M."/>
            <person name="Foster-Nyarko E."/>
            <person name="Jarju S."/>
            <person name="Secka A."/>
            <person name="Antonio M."/>
            <person name="Oren A."/>
            <person name="Chaudhuri R.R."/>
            <person name="La Ragione R."/>
            <person name="Hildebrand F."/>
            <person name="Pallen M.J."/>
        </authorList>
    </citation>
    <scope>NUCLEOTIDE SEQUENCE</scope>
    <source>
        <strain evidence="3">ChiHjej9B8-7071</strain>
    </source>
</reference>
<evidence type="ECO:0000313" key="3">
    <source>
        <dbReference type="EMBL" id="HIR10318.1"/>
    </source>
</evidence>
<dbReference type="EMBL" id="DVGD01000260">
    <property type="protein sequence ID" value="HIR10318.1"/>
    <property type="molecule type" value="Genomic_DNA"/>
</dbReference>
<organism evidence="3 4">
    <name type="scientific">Candidatus Avoscillospira stercoripullorum</name>
    <dbReference type="NCBI Taxonomy" id="2840709"/>
    <lineage>
        <taxon>Bacteria</taxon>
        <taxon>Bacillati</taxon>
        <taxon>Bacillota</taxon>
        <taxon>Clostridia</taxon>
        <taxon>Eubacteriales</taxon>
        <taxon>Oscillospiraceae</taxon>
        <taxon>Oscillospiraceae incertae sedis</taxon>
        <taxon>Candidatus Avoscillospira</taxon>
    </lineage>
</organism>
<gene>
    <name evidence="3" type="ORF">IAA70_07930</name>
</gene>
<dbReference type="InterPro" id="IPR036812">
    <property type="entry name" value="NAD(P)_OxRdtase_dom_sf"/>
</dbReference>
<evidence type="ECO:0000259" key="2">
    <source>
        <dbReference type="Pfam" id="PF00248"/>
    </source>
</evidence>
<dbReference type="Proteomes" id="UP000824258">
    <property type="component" value="Unassembled WGS sequence"/>
</dbReference>
<name>A0A9D1A9C4_9FIRM</name>
<protein>
    <submittedName>
        <fullName evidence="3">Aldo/keto reductase</fullName>
    </submittedName>
</protein>